<accession>A0ABW0NNS5</accession>
<keyword evidence="2" id="KW-1185">Reference proteome</keyword>
<proteinExistence type="predicted"/>
<sequence>MPPLPAVLTDRDIPAPELGGMRLDGEVYPLADGWCAIDELESPAHRARAVLGHRSPRLIAELGTAAWVWGVTATLPRVTEFCVELGARARLGINPTVRVRELVLDPGDRVELGGVGVTSPLRTVVDLARFRDPLPEQEREAIRELALLGGVGLPDCYELINRRRNLPEKRRALRRLDEVLG</sequence>
<evidence type="ECO:0008006" key="3">
    <source>
        <dbReference type="Google" id="ProtNLM"/>
    </source>
</evidence>
<gene>
    <name evidence="1" type="ORF">ACFPJ4_05515</name>
</gene>
<protein>
    <recommendedName>
        <fullName evidence="3">AbiEi antitoxin C-terminal domain-containing protein</fullName>
    </recommendedName>
</protein>
<reference evidence="2" key="1">
    <citation type="journal article" date="2019" name="Int. J. Syst. Evol. Microbiol.">
        <title>The Global Catalogue of Microorganisms (GCM) 10K type strain sequencing project: providing services to taxonomists for standard genome sequencing and annotation.</title>
        <authorList>
            <consortium name="The Broad Institute Genomics Platform"/>
            <consortium name="The Broad Institute Genome Sequencing Center for Infectious Disease"/>
            <person name="Wu L."/>
            <person name="Ma J."/>
        </authorList>
    </citation>
    <scope>NUCLEOTIDE SEQUENCE [LARGE SCALE GENOMIC DNA]</scope>
    <source>
        <strain evidence="2">CGMCC 4.6997</strain>
    </source>
</reference>
<dbReference type="RefSeq" id="WP_386739283.1">
    <property type="nucleotide sequence ID" value="NZ_JBHSMG010000001.1"/>
</dbReference>
<name>A0ABW0NNS5_9MICO</name>
<comment type="caution">
    <text evidence="1">The sequence shown here is derived from an EMBL/GenBank/DDBJ whole genome shotgun (WGS) entry which is preliminary data.</text>
</comment>
<dbReference type="EMBL" id="JBHSMG010000001">
    <property type="protein sequence ID" value="MFC5501700.1"/>
    <property type="molecule type" value="Genomic_DNA"/>
</dbReference>
<dbReference type="Proteomes" id="UP001596039">
    <property type="component" value="Unassembled WGS sequence"/>
</dbReference>
<evidence type="ECO:0000313" key="2">
    <source>
        <dbReference type="Proteomes" id="UP001596039"/>
    </source>
</evidence>
<organism evidence="1 2">
    <name type="scientific">Lysinimonas soli</name>
    <dbReference type="NCBI Taxonomy" id="1074233"/>
    <lineage>
        <taxon>Bacteria</taxon>
        <taxon>Bacillati</taxon>
        <taxon>Actinomycetota</taxon>
        <taxon>Actinomycetes</taxon>
        <taxon>Micrococcales</taxon>
        <taxon>Microbacteriaceae</taxon>
        <taxon>Lysinimonas</taxon>
    </lineage>
</organism>
<evidence type="ECO:0000313" key="1">
    <source>
        <dbReference type="EMBL" id="MFC5501700.1"/>
    </source>
</evidence>